<evidence type="ECO:0000313" key="3">
    <source>
        <dbReference type="EMBL" id="WRP15080.1"/>
    </source>
</evidence>
<dbReference type="PANTHER" id="PTHR30404">
    <property type="entry name" value="N-ACETYLMURAMOYL-L-ALANINE AMIDASE"/>
    <property type="match status" value="1"/>
</dbReference>
<dbReference type="Gene3D" id="3.40.630.40">
    <property type="entry name" value="Zn-dependent exopeptidases"/>
    <property type="match status" value="1"/>
</dbReference>
<reference evidence="4" key="1">
    <citation type="submission" date="2023-12" db="EMBL/GenBank/DDBJ databases">
        <title>Novel isolates from deep terrestrial aquifers shed light on the physiology and ecology of the class Limnochordia.</title>
        <authorList>
            <person name="Karnachuk O.V."/>
            <person name="Lukina A.P."/>
            <person name="Avakyan M.R."/>
            <person name="Kadnikov V."/>
            <person name="Begmatov S."/>
            <person name="Beletsky A.V."/>
            <person name="Mardanov A.V."/>
            <person name="Ravin N.V."/>
        </authorList>
    </citation>
    <scope>NUCLEOTIDE SEQUENCE [LARGE SCALE GENOMIC DNA]</scope>
    <source>
        <strain evidence="4">LN</strain>
    </source>
</reference>
<evidence type="ECO:0000313" key="4">
    <source>
        <dbReference type="Proteomes" id="UP001333102"/>
    </source>
</evidence>
<name>A0ABZ1BRE3_9FIRM</name>
<dbReference type="CDD" id="cd02696">
    <property type="entry name" value="MurNAc-LAA"/>
    <property type="match status" value="1"/>
</dbReference>
<dbReference type="InterPro" id="IPR002508">
    <property type="entry name" value="MurNAc-LAA_cat"/>
</dbReference>
<organism evidence="3 4">
    <name type="scientific">Geochorda subterranea</name>
    <dbReference type="NCBI Taxonomy" id="3109564"/>
    <lineage>
        <taxon>Bacteria</taxon>
        <taxon>Bacillati</taxon>
        <taxon>Bacillota</taxon>
        <taxon>Limnochordia</taxon>
        <taxon>Limnochordales</taxon>
        <taxon>Geochordaceae</taxon>
        <taxon>Geochorda</taxon>
    </lineage>
</organism>
<gene>
    <name evidence="3" type="ORF">VLY81_02565</name>
</gene>
<dbReference type="Proteomes" id="UP001333102">
    <property type="component" value="Chromosome"/>
</dbReference>
<evidence type="ECO:0000256" key="1">
    <source>
        <dbReference type="ARBA" id="ARBA00022801"/>
    </source>
</evidence>
<feature type="domain" description="MurNAc-LAA" evidence="2">
    <location>
        <begin position="181"/>
        <end position="301"/>
    </location>
</feature>
<dbReference type="InterPro" id="IPR050695">
    <property type="entry name" value="N-acetylmuramoyl_amidase_3"/>
</dbReference>
<evidence type="ECO:0000259" key="2">
    <source>
        <dbReference type="SMART" id="SM00646"/>
    </source>
</evidence>
<dbReference type="Pfam" id="PF01520">
    <property type="entry name" value="Amidase_3"/>
    <property type="match status" value="1"/>
</dbReference>
<dbReference type="SUPFAM" id="SSF53187">
    <property type="entry name" value="Zn-dependent exopeptidases"/>
    <property type="match status" value="1"/>
</dbReference>
<dbReference type="PANTHER" id="PTHR30404:SF0">
    <property type="entry name" value="N-ACETYLMURAMOYL-L-ALANINE AMIDASE AMIC"/>
    <property type="match status" value="1"/>
</dbReference>
<dbReference type="EC" id="3.5.1.28" evidence="3"/>
<dbReference type="SMART" id="SM00646">
    <property type="entry name" value="Ami_3"/>
    <property type="match status" value="1"/>
</dbReference>
<protein>
    <submittedName>
        <fullName evidence="3">N-acetylmuramoyl-L-alanine amidase</fullName>
        <ecNumber evidence="3">3.5.1.28</ecNumber>
    </submittedName>
</protein>
<accession>A0ABZ1BRE3</accession>
<sequence length="317" mass="33794">MTNLRSRVEPGAGAPGRSVVELEATQLPRHVEMGTAGSTTLVARLWGLRLNMDPFDRPVGDGVVRELSLRHAGPDCVECRLSLELAVAATSPTIEALAGLPALVRIRLSRAPLHRVLGGRVVVVDPAHGGPDRGARGPINLEERHVVLKVAARLAHHLAEAGCRVHLTREDDRPLDGARRAAVALAARAELFVSLHTGHEEDPACRGVRVLYAGTSRSGPAAARRLAERVHGALREWPGLPDRGVAEADAALAPSGLLAASWPLVFVAVELVCLANPLDEALMRSSVFRDRLAQAVRNGLVRHHAHPPLREGVALAL</sequence>
<proteinExistence type="predicted"/>
<dbReference type="RefSeq" id="WP_324669469.1">
    <property type="nucleotide sequence ID" value="NZ_CP141614.1"/>
</dbReference>
<dbReference type="EMBL" id="CP141614">
    <property type="protein sequence ID" value="WRP15080.1"/>
    <property type="molecule type" value="Genomic_DNA"/>
</dbReference>
<keyword evidence="1 3" id="KW-0378">Hydrolase</keyword>
<keyword evidence="4" id="KW-1185">Reference proteome</keyword>
<dbReference type="GO" id="GO:0008745">
    <property type="term" value="F:N-acetylmuramoyl-L-alanine amidase activity"/>
    <property type="evidence" value="ECO:0007669"/>
    <property type="project" value="UniProtKB-EC"/>
</dbReference>